<dbReference type="EMBL" id="HAEJ01011610">
    <property type="protein sequence ID" value="SBS52067.1"/>
    <property type="molecule type" value="Transcribed_RNA"/>
</dbReference>
<sequence length="107" mass="11348">PTVVLEALEHLSMIWTGAVKFMTSVTVMPCNILSAGPSWTTLTPSSTTTRVTKITKRSLALTKTMNVRCSSASVTGKLQSVSANLNGSPNTSTCRVTSVVKAYLAKK</sequence>
<dbReference type="AlphaFoldDB" id="A0A1A8UXJ1"/>
<organism evidence="1">
    <name type="scientific">Nothobranchius furzeri</name>
    <name type="common">Turquoise killifish</name>
    <dbReference type="NCBI Taxonomy" id="105023"/>
    <lineage>
        <taxon>Eukaryota</taxon>
        <taxon>Metazoa</taxon>
        <taxon>Chordata</taxon>
        <taxon>Craniata</taxon>
        <taxon>Vertebrata</taxon>
        <taxon>Euteleostomi</taxon>
        <taxon>Actinopterygii</taxon>
        <taxon>Neopterygii</taxon>
        <taxon>Teleostei</taxon>
        <taxon>Neoteleostei</taxon>
        <taxon>Acanthomorphata</taxon>
        <taxon>Ovalentaria</taxon>
        <taxon>Atherinomorphae</taxon>
        <taxon>Cyprinodontiformes</taxon>
        <taxon>Nothobranchiidae</taxon>
        <taxon>Nothobranchius</taxon>
    </lineage>
</organism>
<protein>
    <submittedName>
        <fullName evidence="1">Phospholipase A2, group IB (Pancreas)</fullName>
    </submittedName>
</protein>
<name>A0A1A8UXJ1_NOTFU</name>
<gene>
    <name evidence="1" type="primary">PLA2G1B</name>
</gene>
<reference evidence="1" key="1">
    <citation type="submission" date="2016-05" db="EMBL/GenBank/DDBJ databases">
        <authorList>
            <person name="Lavstsen T."/>
            <person name="Jespersen J.S."/>
        </authorList>
    </citation>
    <scope>NUCLEOTIDE SEQUENCE</scope>
    <source>
        <tissue evidence="1">Brain</tissue>
    </source>
</reference>
<accession>A0A1A8UXJ1</accession>
<evidence type="ECO:0000313" key="1">
    <source>
        <dbReference type="EMBL" id="SBS52067.1"/>
    </source>
</evidence>
<proteinExistence type="predicted"/>
<reference evidence="1" key="2">
    <citation type="submission" date="2016-06" db="EMBL/GenBank/DDBJ databases">
        <title>The genome of a short-lived fish provides insights into sex chromosome evolution and the genetic control of aging.</title>
        <authorList>
            <person name="Reichwald K."/>
            <person name="Felder M."/>
            <person name="Petzold A."/>
            <person name="Koch P."/>
            <person name="Groth M."/>
            <person name="Platzer M."/>
        </authorList>
    </citation>
    <scope>NUCLEOTIDE SEQUENCE</scope>
    <source>
        <tissue evidence="1">Brain</tissue>
    </source>
</reference>
<feature type="non-terminal residue" evidence="1">
    <location>
        <position position="1"/>
    </location>
</feature>